<name>A0AAV2HJX4_LYMST</name>
<feature type="non-terminal residue" evidence="4">
    <location>
        <position position="122"/>
    </location>
</feature>
<comment type="caution">
    <text evidence="4">The sequence shown here is derived from an EMBL/GenBank/DDBJ whole genome shotgun (WGS) entry which is preliminary data.</text>
</comment>
<dbReference type="SMART" id="SM00408">
    <property type="entry name" value="IGc2"/>
    <property type="match status" value="1"/>
</dbReference>
<dbReference type="InterPro" id="IPR003599">
    <property type="entry name" value="Ig_sub"/>
</dbReference>
<sequence>MGFTWNLWQTVGLLFIVTSAASGQAVEWLLRPQSVSVREGENVTFECRLNIEDPNLIWSRDSSGSGNTSILFLKSERFDASSRVSTINRYDLFITNVKKEDNGVYACRTKDAGIQTASLTVL</sequence>
<dbReference type="Pfam" id="PF13927">
    <property type="entry name" value="Ig_3"/>
    <property type="match status" value="1"/>
</dbReference>
<organism evidence="4 5">
    <name type="scientific">Lymnaea stagnalis</name>
    <name type="common">Great pond snail</name>
    <name type="synonym">Helix stagnalis</name>
    <dbReference type="NCBI Taxonomy" id="6523"/>
    <lineage>
        <taxon>Eukaryota</taxon>
        <taxon>Metazoa</taxon>
        <taxon>Spiralia</taxon>
        <taxon>Lophotrochozoa</taxon>
        <taxon>Mollusca</taxon>
        <taxon>Gastropoda</taxon>
        <taxon>Heterobranchia</taxon>
        <taxon>Euthyneura</taxon>
        <taxon>Panpulmonata</taxon>
        <taxon>Hygrophila</taxon>
        <taxon>Lymnaeoidea</taxon>
        <taxon>Lymnaeidae</taxon>
        <taxon>Lymnaea</taxon>
    </lineage>
</organism>
<accession>A0AAV2HJX4</accession>
<reference evidence="4 5" key="1">
    <citation type="submission" date="2024-04" db="EMBL/GenBank/DDBJ databases">
        <authorList>
            <consortium name="Genoscope - CEA"/>
            <person name="William W."/>
        </authorList>
    </citation>
    <scope>NUCLEOTIDE SEQUENCE [LARGE SCALE GENOMIC DNA]</scope>
</reference>
<evidence type="ECO:0000313" key="4">
    <source>
        <dbReference type="EMBL" id="CAL1534042.1"/>
    </source>
</evidence>
<dbReference type="SMART" id="SM00409">
    <property type="entry name" value="IG"/>
    <property type="match status" value="1"/>
</dbReference>
<proteinExistence type="predicted"/>
<dbReference type="SUPFAM" id="SSF48726">
    <property type="entry name" value="Immunoglobulin"/>
    <property type="match status" value="1"/>
</dbReference>
<protein>
    <recommendedName>
        <fullName evidence="3">Ig-like domain-containing protein</fullName>
    </recommendedName>
</protein>
<evidence type="ECO:0000259" key="3">
    <source>
        <dbReference type="PROSITE" id="PS50835"/>
    </source>
</evidence>
<feature type="chain" id="PRO_5043763402" description="Ig-like domain-containing protein" evidence="2">
    <location>
        <begin position="24"/>
        <end position="122"/>
    </location>
</feature>
<dbReference type="GO" id="GO:0009897">
    <property type="term" value="C:external side of plasma membrane"/>
    <property type="evidence" value="ECO:0007669"/>
    <property type="project" value="TreeGrafter"/>
</dbReference>
<gene>
    <name evidence="4" type="ORF">GSLYS_00008002001</name>
</gene>
<keyword evidence="5" id="KW-1185">Reference proteome</keyword>
<dbReference type="InterPro" id="IPR003598">
    <property type="entry name" value="Ig_sub2"/>
</dbReference>
<dbReference type="EMBL" id="CAXITT010000159">
    <property type="protein sequence ID" value="CAL1534042.1"/>
    <property type="molecule type" value="Genomic_DNA"/>
</dbReference>
<evidence type="ECO:0000256" key="2">
    <source>
        <dbReference type="SAM" id="SignalP"/>
    </source>
</evidence>
<dbReference type="PANTHER" id="PTHR14334">
    <property type="entry name" value="B-CELL ANTIGEN RECEPTOR COMPLEX-ASSOCIATED PROTEIN"/>
    <property type="match status" value="1"/>
</dbReference>
<dbReference type="InterPro" id="IPR013783">
    <property type="entry name" value="Ig-like_fold"/>
</dbReference>
<dbReference type="AlphaFoldDB" id="A0AAV2HJX4"/>
<dbReference type="Proteomes" id="UP001497497">
    <property type="component" value="Unassembled WGS sequence"/>
</dbReference>
<feature type="signal peptide" evidence="2">
    <location>
        <begin position="1"/>
        <end position="23"/>
    </location>
</feature>
<feature type="domain" description="Ig-like" evidence="3">
    <location>
        <begin position="24"/>
        <end position="120"/>
    </location>
</feature>
<evidence type="ECO:0000313" key="5">
    <source>
        <dbReference type="Proteomes" id="UP001497497"/>
    </source>
</evidence>
<dbReference type="PANTHER" id="PTHR14334:SF1">
    <property type="entry name" value="B-CELL ANTIGEN RECEPTOR COMPLEX-ASSOCIATED PROTEIN ALPHA CHAIN"/>
    <property type="match status" value="1"/>
</dbReference>
<keyword evidence="1" id="KW-0393">Immunoglobulin domain</keyword>
<dbReference type="GO" id="GO:0050853">
    <property type="term" value="P:B cell receptor signaling pathway"/>
    <property type="evidence" value="ECO:0007669"/>
    <property type="project" value="TreeGrafter"/>
</dbReference>
<dbReference type="PROSITE" id="PS50835">
    <property type="entry name" value="IG_LIKE"/>
    <property type="match status" value="1"/>
</dbReference>
<dbReference type="Gene3D" id="2.60.40.10">
    <property type="entry name" value="Immunoglobulins"/>
    <property type="match status" value="1"/>
</dbReference>
<dbReference type="InterPro" id="IPR036179">
    <property type="entry name" value="Ig-like_dom_sf"/>
</dbReference>
<keyword evidence="2" id="KW-0732">Signal</keyword>
<dbReference type="InterPro" id="IPR007110">
    <property type="entry name" value="Ig-like_dom"/>
</dbReference>
<dbReference type="GO" id="GO:0019815">
    <property type="term" value="C:B cell receptor complex"/>
    <property type="evidence" value="ECO:0007669"/>
    <property type="project" value="TreeGrafter"/>
</dbReference>
<evidence type="ECO:0000256" key="1">
    <source>
        <dbReference type="ARBA" id="ARBA00023319"/>
    </source>
</evidence>